<dbReference type="EMBL" id="BMXK01000008">
    <property type="protein sequence ID" value="GHD08755.1"/>
    <property type="molecule type" value="Genomic_DNA"/>
</dbReference>
<keyword evidence="6" id="KW-0805">Transcription regulation</keyword>
<comment type="subunit">
    <text evidence="3">Homodimer.</text>
</comment>
<dbReference type="Proteomes" id="UP000642819">
    <property type="component" value="Unassembled WGS sequence"/>
</dbReference>
<dbReference type="InterPro" id="IPR022687">
    <property type="entry name" value="HTH_DTXR"/>
</dbReference>
<dbReference type="PANTHER" id="PTHR33238">
    <property type="entry name" value="IRON (METAL) DEPENDENT REPRESSOR, DTXR FAMILY"/>
    <property type="match status" value="1"/>
</dbReference>
<evidence type="ECO:0000256" key="7">
    <source>
        <dbReference type="ARBA" id="ARBA00023125"/>
    </source>
</evidence>
<evidence type="ECO:0000256" key="2">
    <source>
        <dbReference type="ARBA" id="ARBA00007871"/>
    </source>
</evidence>
<evidence type="ECO:0000256" key="5">
    <source>
        <dbReference type="ARBA" id="ARBA00022491"/>
    </source>
</evidence>
<evidence type="ECO:0000313" key="14">
    <source>
        <dbReference type="Proteomes" id="UP000642819"/>
    </source>
</evidence>
<dbReference type="Gene3D" id="1.10.10.10">
    <property type="entry name" value="Winged helix-like DNA-binding domain superfamily/Winged helix DNA-binding domain"/>
    <property type="match status" value="1"/>
</dbReference>
<keyword evidence="4" id="KW-0963">Cytoplasm</keyword>
<proteinExistence type="inferred from homology"/>
<comment type="similarity">
    <text evidence="2">Belongs to the DtxR/MntR family.</text>
</comment>
<evidence type="ECO:0000256" key="3">
    <source>
        <dbReference type="ARBA" id="ARBA00011738"/>
    </source>
</evidence>
<dbReference type="Pfam" id="PF01325">
    <property type="entry name" value="Fe_dep_repress"/>
    <property type="match status" value="1"/>
</dbReference>
<sequence length="217" mass="23407">MSPGTHAPDAEFSPSEENYLKVVYGLREWDPQKVTTGRLAAKLAVSPASASAMVAKLVSRGFMVHPPYGSVGLTESGRSAALKVIRRHRLIETFLVDQLDYTWDEVHDEAEILEHTVSERFIDRIDALLGHPEGDPHGDPIPTADGDSRLPNATRLDHAPAETAVVVRISDADPDVLRTCAAKGIVPGAALHTRGHGLTDDDAAAVWVRPTTLLDEG</sequence>
<dbReference type="InterPro" id="IPR036388">
    <property type="entry name" value="WH-like_DNA-bd_sf"/>
</dbReference>
<gene>
    <name evidence="13" type="ORF">GCM10008096_20730</name>
</gene>
<comment type="subcellular location">
    <subcellularLocation>
        <location evidence="1">Cytoplasm</location>
    </subcellularLocation>
</comment>
<evidence type="ECO:0000256" key="11">
    <source>
        <dbReference type="ARBA" id="ARBA00032593"/>
    </source>
</evidence>
<keyword evidence="14" id="KW-1185">Reference proteome</keyword>
<dbReference type="Gene3D" id="1.10.60.10">
    <property type="entry name" value="Iron dependent repressor, metal binding and dimerisation domain"/>
    <property type="match status" value="1"/>
</dbReference>
<dbReference type="SUPFAM" id="SSF47979">
    <property type="entry name" value="Iron-dependent repressor protein, dimerization domain"/>
    <property type="match status" value="1"/>
</dbReference>
<evidence type="ECO:0000256" key="1">
    <source>
        <dbReference type="ARBA" id="ARBA00004496"/>
    </source>
</evidence>
<dbReference type="SMART" id="SM00529">
    <property type="entry name" value="HTH_DTXR"/>
    <property type="match status" value="1"/>
</dbReference>
<dbReference type="InterPro" id="IPR036390">
    <property type="entry name" value="WH_DNA-bd_sf"/>
</dbReference>
<dbReference type="InterPro" id="IPR050536">
    <property type="entry name" value="DtxR_MntR_Metal-Reg"/>
</dbReference>
<comment type="caution">
    <text evidence="13">The sequence shown here is derived from an EMBL/GenBank/DDBJ whole genome shotgun (WGS) entry which is preliminary data.</text>
</comment>
<dbReference type="Pfam" id="PF02742">
    <property type="entry name" value="Fe_dep_repr_C"/>
    <property type="match status" value="1"/>
</dbReference>
<evidence type="ECO:0000256" key="6">
    <source>
        <dbReference type="ARBA" id="ARBA00023015"/>
    </source>
</evidence>
<keyword evidence="9" id="KW-0804">Transcription</keyword>
<organism evidence="13 14">
    <name type="scientific">Zhihengliuella salsuginis</name>
    <dbReference type="NCBI Taxonomy" id="578222"/>
    <lineage>
        <taxon>Bacteria</taxon>
        <taxon>Bacillati</taxon>
        <taxon>Actinomycetota</taxon>
        <taxon>Actinomycetes</taxon>
        <taxon>Micrococcales</taxon>
        <taxon>Micrococcaceae</taxon>
        <taxon>Zhihengliuella</taxon>
    </lineage>
</organism>
<name>A0ABQ3GK26_9MICC</name>
<dbReference type="PANTHER" id="PTHR33238:SF11">
    <property type="entry name" value="TRANSCRIPTIONAL REGULATOR MNTR"/>
    <property type="match status" value="1"/>
</dbReference>
<reference evidence="14" key="1">
    <citation type="journal article" date="2019" name="Int. J. Syst. Evol. Microbiol.">
        <title>The Global Catalogue of Microorganisms (GCM) 10K type strain sequencing project: providing services to taxonomists for standard genome sequencing and annotation.</title>
        <authorList>
            <consortium name="The Broad Institute Genomics Platform"/>
            <consortium name="The Broad Institute Genome Sequencing Center for Infectious Disease"/>
            <person name="Wu L."/>
            <person name="Ma J."/>
        </authorList>
    </citation>
    <scope>NUCLEOTIDE SEQUENCE [LARGE SCALE GENOMIC DNA]</scope>
    <source>
        <strain evidence="14">KCTC 19466</strain>
    </source>
</reference>
<dbReference type="SUPFAM" id="SSF46785">
    <property type="entry name" value="Winged helix' DNA-binding domain"/>
    <property type="match status" value="1"/>
</dbReference>
<dbReference type="PROSITE" id="PS50944">
    <property type="entry name" value="HTH_DTXR"/>
    <property type="match status" value="1"/>
</dbReference>
<protein>
    <recommendedName>
        <fullName evidence="11">Manganese transport regulator</fullName>
    </recommendedName>
</protein>
<evidence type="ECO:0000256" key="10">
    <source>
        <dbReference type="ARBA" id="ARBA00023211"/>
    </source>
</evidence>
<keyword evidence="7" id="KW-0238">DNA-binding</keyword>
<accession>A0ABQ3GK26</accession>
<feature type="domain" description="HTH dtxR-type" evidence="12">
    <location>
        <begin position="12"/>
        <end position="74"/>
    </location>
</feature>
<keyword evidence="8" id="KW-0010">Activator</keyword>
<keyword evidence="5" id="KW-0678">Repressor</keyword>
<evidence type="ECO:0000256" key="8">
    <source>
        <dbReference type="ARBA" id="ARBA00023159"/>
    </source>
</evidence>
<dbReference type="InterPro" id="IPR001367">
    <property type="entry name" value="Fe_dep_repressor"/>
</dbReference>
<evidence type="ECO:0000259" key="12">
    <source>
        <dbReference type="PROSITE" id="PS50944"/>
    </source>
</evidence>
<dbReference type="InterPro" id="IPR036421">
    <property type="entry name" value="Fe_dep_repressor_sf"/>
</dbReference>
<dbReference type="RefSeq" id="WP_189350253.1">
    <property type="nucleotide sequence ID" value="NZ_BMXK01000008.1"/>
</dbReference>
<evidence type="ECO:0000313" key="13">
    <source>
        <dbReference type="EMBL" id="GHD08755.1"/>
    </source>
</evidence>
<evidence type="ECO:0000256" key="4">
    <source>
        <dbReference type="ARBA" id="ARBA00022490"/>
    </source>
</evidence>
<evidence type="ECO:0000256" key="9">
    <source>
        <dbReference type="ARBA" id="ARBA00023163"/>
    </source>
</evidence>
<dbReference type="InterPro" id="IPR022689">
    <property type="entry name" value="Iron_dep_repressor"/>
</dbReference>
<keyword evidence="10" id="KW-0464">Manganese</keyword>